<organism evidence="2 3">
    <name type="scientific">Elysia marginata</name>
    <dbReference type="NCBI Taxonomy" id="1093978"/>
    <lineage>
        <taxon>Eukaryota</taxon>
        <taxon>Metazoa</taxon>
        <taxon>Spiralia</taxon>
        <taxon>Lophotrochozoa</taxon>
        <taxon>Mollusca</taxon>
        <taxon>Gastropoda</taxon>
        <taxon>Heterobranchia</taxon>
        <taxon>Euthyneura</taxon>
        <taxon>Panpulmonata</taxon>
        <taxon>Sacoglossa</taxon>
        <taxon>Placobranchoidea</taxon>
        <taxon>Plakobranchidae</taxon>
        <taxon>Elysia</taxon>
    </lineage>
</organism>
<accession>A0AAV4IC49</accession>
<dbReference type="EMBL" id="BMAT01006117">
    <property type="protein sequence ID" value="GFS06612.1"/>
    <property type="molecule type" value="Genomic_DNA"/>
</dbReference>
<sequence>MQPFRIERELNSKHTQYSNKSYDDVIDKVTGHLYLVTDSDGARRRLSKRDVSGISGSQKVKLDLGSSYGAIDMALSSHNVWTADSQVYQRFGAGREAVEADDIHIDRDCFIRGHLLSQSGVASFSLCNGLTGFVQTPEVEYIVEQTKQTDNQLQADWEFPEVTVTMLRPSTSEFEESLELPGVSGAQRGFSENSDEEDENSSDTENESESTEDEDVDQLMKEEELFFNQSLSVNETTGDRENLITKRGKG</sequence>
<proteinExistence type="predicted"/>
<reference evidence="2 3" key="1">
    <citation type="journal article" date="2021" name="Elife">
        <title>Chloroplast acquisition without the gene transfer in kleptoplastic sea slugs, Plakobranchus ocellatus.</title>
        <authorList>
            <person name="Maeda T."/>
            <person name="Takahashi S."/>
            <person name="Yoshida T."/>
            <person name="Shimamura S."/>
            <person name="Takaki Y."/>
            <person name="Nagai Y."/>
            <person name="Toyoda A."/>
            <person name="Suzuki Y."/>
            <person name="Arimoto A."/>
            <person name="Ishii H."/>
            <person name="Satoh N."/>
            <person name="Nishiyama T."/>
            <person name="Hasebe M."/>
            <person name="Maruyama T."/>
            <person name="Minagawa J."/>
            <person name="Obokata J."/>
            <person name="Shigenobu S."/>
        </authorList>
    </citation>
    <scope>NUCLEOTIDE SEQUENCE [LARGE SCALE GENOMIC DNA]</scope>
</reference>
<feature type="compositionally biased region" description="Acidic residues" evidence="1">
    <location>
        <begin position="193"/>
        <end position="217"/>
    </location>
</feature>
<dbReference type="Proteomes" id="UP000762676">
    <property type="component" value="Unassembled WGS sequence"/>
</dbReference>
<comment type="caution">
    <text evidence="2">The sequence shown here is derived from an EMBL/GenBank/DDBJ whole genome shotgun (WGS) entry which is preliminary data.</text>
</comment>
<protein>
    <recommendedName>
        <fullName evidence="4">Peptidase M12B propeptide domain-containing protein</fullName>
    </recommendedName>
</protein>
<dbReference type="AlphaFoldDB" id="A0AAV4IC49"/>
<evidence type="ECO:0000313" key="2">
    <source>
        <dbReference type="EMBL" id="GFS06612.1"/>
    </source>
</evidence>
<evidence type="ECO:0000313" key="3">
    <source>
        <dbReference type="Proteomes" id="UP000762676"/>
    </source>
</evidence>
<feature type="region of interest" description="Disordered" evidence="1">
    <location>
        <begin position="171"/>
        <end position="250"/>
    </location>
</feature>
<evidence type="ECO:0008006" key="4">
    <source>
        <dbReference type="Google" id="ProtNLM"/>
    </source>
</evidence>
<feature type="compositionally biased region" description="Polar residues" evidence="1">
    <location>
        <begin position="227"/>
        <end position="236"/>
    </location>
</feature>
<name>A0AAV4IC49_9GAST</name>
<gene>
    <name evidence="2" type="ORF">ElyMa_002969100</name>
</gene>
<keyword evidence="3" id="KW-1185">Reference proteome</keyword>
<evidence type="ECO:0000256" key="1">
    <source>
        <dbReference type="SAM" id="MobiDB-lite"/>
    </source>
</evidence>